<evidence type="ECO:0000313" key="8">
    <source>
        <dbReference type="Proteomes" id="UP001431209"/>
    </source>
</evidence>
<evidence type="ECO:0000259" key="6">
    <source>
        <dbReference type="PROSITE" id="PS50865"/>
    </source>
</evidence>
<name>A0AAW2YJ51_9EUKA</name>
<evidence type="ECO:0000256" key="4">
    <source>
        <dbReference type="PROSITE-ProRule" id="PRU00134"/>
    </source>
</evidence>
<feature type="domain" description="MYND-type" evidence="6">
    <location>
        <begin position="996"/>
        <end position="1034"/>
    </location>
</feature>
<keyword evidence="1" id="KW-0479">Metal-binding</keyword>
<keyword evidence="3" id="KW-0862">Zinc</keyword>
<dbReference type="Pfam" id="PF01753">
    <property type="entry name" value="zf-MYND"/>
    <property type="match status" value="1"/>
</dbReference>
<comment type="caution">
    <text evidence="7">The sequence shown here is derived from an EMBL/GenBank/DDBJ whole genome shotgun (WGS) entry which is preliminary data.</text>
</comment>
<protein>
    <submittedName>
        <fullName evidence="7">Smyd2</fullName>
    </submittedName>
</protein>
<evidence type="ECO:0000256" key="1">
    <source>
        <dbReference type="ARBA" id="ARBA00022723"/>
    </source>
</evidence>
<dbReference type="SUPFAM" id="SSF48371">
    <property type="entry name" value="ARM repeat"/>
    <property type="match status" value="1"/>
</dbReference>
<accession>A0AAW2YJ51</accession>
<organism evidence="7 8">
    <name type="scientific">Acrasis kona</name>
    <dbReference type="NCBI Taxonomy" id="1008807"/>
    <lineage>
        <taxon>Eukaryota</taxon>
        <taxon>Discoba</taxon>
        <taxon>Heterolobosea</taxon>
        <taxon>Tetramitia</taxon>
        <taxon>Eutetramitia</taxon>
        <taxon>Acrasidae</taxon>
        <taxon>Acrasis</taxon>
    </lineage>
</organism>
<dbReference type="GO" id="GO:0008270">
    <property type="term" value="F:zinc ion binding"/>
    <property type="evidence" value="ECO:0007669"/>
    <property type="project" value="UniProtKB-KW"/>
</dbReference>
<keyword evidence="2 4" id="KW-0863">Zinc-finger</keyword>
<sequence>MLNMLQKLDMSKMPPDIQKMFKSANLNLDQDMLSQMIKTTMGDKKFSSKNFKEEMFAQNNVNMDEINEAEQNRAEVYESMVNRSNFSMYRKQILAYASSLTPKQRGDAIDVNMNFFLSHGLSDKMSDKLKFTIKNDFPKICDFLENYEQLRNIAYSTDTNITTITDDMTFTLTRPEHEQVVDKYNAFVSEIRSTDPLHNEVMAVLQINLYITTFLLKVSMDWSNITNTKLIQKSMMKERKKKSHKKKRHCEMCPYINDTRVSVSHMDPNLENSLLSSIDLQSTSESHQQEIYKIMLRLSISPTVRLEMIKRPKTIQHLVKMFESKSETINQHAFLIMANLLGLPEAYQSFHTPNSSLDLIFQSITKFSNLHLKSFESQKEPTKLQTSVFRFLANIAYVSDHYAHQLSKLYVPLLAKKISNNNSCSEEMLRAIACFCSVPGLYDLIYQSGIPKHQSRIMMEQTLDQNMGGFAATGRDWLQTTRSTSSSSSDSLSSDSTDSSSNQWIENFKMDQSRLKEVTLNQNSQSPDLVNIMKSRGIVQAYSDQPVITHCDGAGVFRIIGLYKNKNQHFHYSVFISCWTGQFRCSMAVPVDIISIDLSQFVKQTTAACHFSAKHPHAPATYISIETAVRFIRAAHKNTKRALDHDEKETMTFVRKVFGKNIPERSEKMIDIYKEIINKAFKKESDVPEVIKKQADDYNHYVVWRELLTEQNFYQWGLTAGDYNELGVKQDHNHIQHYKATSPFSQIPVPSNRVKMDVIEVATLSNQFGDLRNHYYSLFMHTSLFYLQYGNKSLSLACYRTANQLMDLNVPLMKIPAMVAIFERSMYFCGLRDLPQPLLMTLFKNAGILAAMKQQIEGCGHAIPKRETLRLSLTDEYCKNLMEGFIRLKKKSPATAPEFHTFHQVFDDVFNSVSNKYHQEIKKASLILMSAFVEKAIVPLLQTIWNQLNVNDMKRELDDEFDSHVPVSEMDSYLREHHNKYGDEDKKVQITVAHRCECCGAKDTNLKFCSGCKKVYYCGRDCQVKDWPKHKKQCKK</sequence>
<dbReference type="SUPFAM" id="SSF144232">
    <property type="entry name" value="HIT/MYND zinc finger-like"/>
    <property type="match status" value="1"/>
</dbReference>
<proteinExistence type="predicted"/>
<dbReference type="Proteomes" id="UP001431209">
    <property type="component" value="Unassembled WGS sequence"/>
</dbReference>
<dbReference type="InterPro" id="IPR002893">
    <property type="entry name" value="Znf_MYND"/>
</dbReference>
<evidence type="ECO:0000313" key="7">
    <source>
        <dbReference type="EMBL" id="KAL0477064.1"/>
    </source>
</evidence>
<evidence type="ECO:0000256" key="3">
    <source>
        <dbReference type="ARBA" id="ARBA00022833"/>
    </source>
</evidence>
<dbReference type="InterPro" id="IPR016024">
    <property type="entry name" value="ARM-type_fold"/>
</dbReference>
<feature type="region of interest" description="Disordered" evidence="5">
    <location>
        <begin position="481"/>
        <end position="501"/>
    </location>
</feature>
<dbReference type="PROSITE" id="PS50865">
    <property type="entry name" value="ZF_MYND_2"/>
    <property type="match status" value="1"/>
</dbReference>
<evidence type="ECO:0000256" key="5">
    <source>
        <dbReference type="SAM" id="MobiDB-lite"/>
    </source>
</evidence>
<dbReference type="Gene3D" id="6.10.140.2220">
    <property type="match status" value="1"/>
</dbReference>
<reference evidence="7 8" key="1">
    <citation type="submission" date="2024-03" db="EMBL/GenBank/DDBJ databases">
        <title>The Acrasis kona genome and developmental transcriptomes reveal deep origins of eukaryotic multicellular pathways.</title>
        <authorList>
            <person name="Sheikh S."/>
            <person name="Fu C.-J."/>
            <person name="Brown M.W."/>
            <person name="Baldauf S.L."/>
        </authorList>
    </citation>
    <scope>NUCLEOTIDE SEQUENCE [LARGE SCALE GENOMIC DNA]</scope>
    <source>
        <strain evidence="7 8">ATCC MYA-3509</strain>
    </source>
</reference>
<dbReference type="Gene3D" id="1.25.10.10">
    <property type="entry name" value="Leucine-rich Repeat Variant"/>
    <property type="match status" value="1"/>
</dbReference>
<dbReference type="InterPro" id="IPR011989">
    <property type="entry name" value="ARM-like"/>
</dbReference>
<evidence type="ECO:0000256" key="2">
    <source>
        <dbReference type="ARBA" id="ARBA00022771"/>
    </source>
</evidence>
<dbReference type="AlphaFoldDB" id="A0AAW2YJ51"/>
<dbReference type="EMBL" id="JAOPGA020000136">
    <property type="protein sequence ID" value="KAL0477064.1"/>
    <property type="molecule type" value="Genomic_DNA"/>
</dbReference>
<gene>
    <name evidence="7" type="ORF">AKO1_006345</name>
</gene>
<keyword evidence="8" id="KW-1185">Reference proteome</keyword>